<evidence type="ECO:0000313" key="3">
    <source>
        <dbReference type="Proteomes" id="UP000050790"/>
    </source>
</evidence>
<feature type="region of interest" description="Disordered" evidence="1">
    <location>
        <begin position="14"/>
        <end position="38"/>
    </location>
</feature>
<feature type="domain" description="SBF1/SBF2" evidence="2">
    <location>
        <begin position="359"/>
        <end position="484"/>
    </location>
</feature>
<feature type="compositionally biased region" description="Polar residues" evidence="1">
    <location>
        <begin position="164"/>
        <end position="179"/>
    </location>
</feature>
<evidence type="ECO:0000259" key="2">
    <source>
        <dbReference type="Pfam" id="PF12335"/>
    </source>
</evidence>
<accession>A0AA84ZTI7</accession>
<reference evidence="4" key="1">
    <citation type="submission" date="2023-11" db="UniProtKB">
        <authorList>
            <consortium name="WormBaseParasite"/>
        </authorList>
    </citation>
    <scope>IDENTIFICATION</scope>
</reference>
<dbReference type="AlphaFoldDB" id="A0AA84ZTI7"/>
<dbReference type="Pfam" id="PF12335">
    <property type="entry name" value="SBF2"/>
    <property type="match status" value="1"/>
</dbReference>
<feature type="compositionally biased region" description="Basic and acidic residues" evidence="1">
    <location>
        <begin position="214"/>
        <end position="248"/>
    </location>
</feature>
<sequence>MSFGNFLRRISFDSEKVHTDSSDPEGNDPPGMNSFFTSPSRIFESVNAKTGHLVSDLNQKLDISGKLDSIKQVSVGKLEHVVRGSSGNRSDSKDETQKDDIIENIPRMSYFDQDVRDSTTNLSSQAPFNNRTIVDLDKSQTEKSTGYVHYSPSCDSQRSEESHLTSSGSALRRQSTQNTPRPPRPPPPSSAALSRAMSLDETNLSAQMKSSSFQEDRNQLTDEQPVDQKLKYPAKDRGQPFKLIDEPRVLQQPSASVIEEEENSSASEYGENGDQPIYKQERDLILAASGQTSSTTKSYETQNISTEDKTFAPPCPTVPNTPSIEKIQEFMDLYTSALIIGRSDYLKSKENELQELLIMPAGRIAFVNALEQESRRTQGLVDLQALPKLLDQISLLLVECQNAEDFQPAKKLLSISLKFYTYDPSVSTDRTFIFAYIKSQPIWQSLRFWNACFFQSLQEARSKAEESSYDSTKVSSSTTYEQLKSYLQTMNVFSLHETIKQEFLRKQADLFNLNDGEINHAVILCEVQVKAIKD</sequence>
<dbReference type="Proteomes" id="UP000050790">
    <property type="component" value="Unassembled WGS sequence"/>
</dbReference>
<feature type="region of interest" description="Disordered" evidence="1">
    <location>
        <begin position="206"/>
        <end position="274"/>
    </location>
</feature>
<evidence type="ECO:0000256" key="1">
    <source>
        <dbReference type="SAM" id="MobiDB-lite"/>
    </source>
</evidence>
<dbReference type="InterPro" id="IPR022096">
    <property type="entry name" value="SBF1/SBF2"/>
</dbReference>
<organism evidence="3 4">
    <name type="scientific">Schistosoma margrebowiei</name>
    <dbReference type="NCBI Taxonomy" id="48269"/>
    <lineage>
        <taxon>Eukaryota</taxon>
        <taxon>Metazoa</taxon>
        <taxon>Spiralia</taxon>
        <taxon>Lophotrochozoa</taxon>
        <taxon>Platyhelminthes</taxon>
        <taxon>Trematoda</taxon>
        <taxon>Digenea</taxon>
        <taxon>Strigeidida</taxon>
        <taxon>Schistosomatoidea</taxon>
        <taxon>Schistosomatidae</taxon>
        <taxon>Schistosoma</taxon>
    </lineage>
</organism>
<feature type="region of interest" description="Disordered" evidence="1">
    <location>
        <begin position="81"/>
        <end position="102"/>
    </location>
</feature>
<feature type="compositionally biased region" description="Pro residues" evidence="1">
    <location>
        <begin position="180"/>
        <end position="189"/>
    </location>
</feature>
<evidence type="ECO:0000313" key="4">
    <source>
        <dbReference type="WBParaSite" id="SMRG1_4820.2"/>
    </source>
</evidence>
<protein>
    <submittedName>
        <fullName evidence="4">SBF2 domain-containing protein</fullName>
    </submittedName>
</protein>
<feature type="compositionally biased region" description="Basic and acidic residues" evidence="1">
    <location>
        <begin position="90"/>
        <end position="101"/>
    </location>
</feature>
<dbReference type="WBParaSite" id="SMRG1_4820.2">
    <property type="protein sequence ID" value="SMRG1_4820.2"/>
    <property type="gene ID" value="SMRG1_4820"/>
</dbReference>
<name>A0AA84ZTI7_9TREM</name>
<proteinExistence type="predicted"/>
<feature type="region of interest" description="Disordered" evidence="1">
    <location>
        <begin position="290"/>
        <end position="317"/>
    </location>
</feature>
<feature type="region of interest" description="Disordered" evidence="1">
    <location>
        <begin position="133"/>
        <end position="194"/>
    </location>
</feature>
<dbReference type="InterPro" id="IPR039872">
    <property type="entry name" value="KIAA0513"/>
</dbReference>
<dbReference type="PANTHER" id="PTHR13663">
    <property type="entry name" value="SIMILAR TO RIKEN CDNA 6430548M08"/>
    <property type="match status" value="1"/>
</dbReference>
<feature type="compositionally biased region" description="Polar residues" evidence="1">
    <location>
        <begin position="290"/>
        <end position="305"/>
    </location>
</feature>
<dbReference type="PANTHER" id="PTHR13663:SF2">
    <property type="entry name" value="SIMILAR TO RIKEN CDNA 6430548M08"/>
    <property type="match status" value="1"/>
</dbReference>